<protein>
    <submittedName>
        <fullName evidence="5">Iron complex outermembrane recepter protein</fullName>
    </submittedName>
</protein>
<accession>A0A1H8IPC5</accession>
<reference evidence="5 6" key="1">
    <citation type="submission" date="2016-10" db="EMBL/GenBank/DDBJ databases">
        <authorList>
            <person name="de Groot N.N."/>
        </authorList>
    </citation>
    <scope>NUCLEOTIDE SEQUENCE [LARGE SCALE GENOMIC DNA]</scope>
    <source>
        <strain evidence="5 6">DSM 16213</strain>
    </source>
</reference>
<name>A0A1H8IPC5_9RHOB</name>
<evidence type="ECO:0000256" key="1">
    <source>
        <dbReference type="ARBA" id="ARBA00004442"/>
    </source>
</evidence>
<dbReference type="Gene3D" id="2.40.170.20">
    <property type="entry name" value="TonB-dependent receptor, beta-barrel domain"/>
    <property type="match status" value="1"/>
</dbReference>
<dbReference type="GO" id="GO:0009279">
    <property type="term" value="C:cell outer membrane"/>
    <property type="evidence" value="ECO:0007669"/>
    <property type="project" value="UniProtKB-SubCell"/>
</dbReference>
<evidence type="ECO:0000313" key="6">
    <source>
        <dbReference type="Proteomes" id="UP000199585"/>
    </source>
</evidence>
<organism evidence="5 6">
    <name type="scientific">Loktanella fryxellensis</name>
    <dbReference type="NCBI Taxonomy" id="245187"/>
    <lineage>
        <taxon>Bacteria</taxon>
        <taxon>Pseudomonadati</taxon>
        <taxon>Pseudomonadota</taxon>
        <taxon>Alphaproteobacteria</taxon>
        <taxon>Rhodobacterales</taxon>
        <taxon>Roseobacteraceae</taxon>
        <taxon>Loktanella</taxon>
    </lineage>
</organism>
<keyword evidence="2" id="KW-0472">Membrane</keyword>
<dbReference type="Pfam" id="PF00593">
    <property type="entry name" value="TonB_dep_Rec_b-barrel"/>
    <property type="match status" value="1"/>
</dbReference>
<dbReference type="Proteomes" id="UP000199585">
    <property type="component" value="Unassembled WGS sequence"/>
</dbReference>
<evidence type="ECO:0000256" key="3">
    <source>
        <dbReference type="ARBA" id="ARBA00023237"/>
    </source>
</evidence>
<comment type="subcellular location">
    <subcellularLocation>
        <location evidence="1">Cell outer membrane</location>
    </subcellularLocation>
</comment>
<proteinExistence type="predicted"/>
<gene>
    <name evidence="5" type="ORF">SAMN04488003_12715</name>
</gene>
<feature type="domain" description="TonB-dependent receptor-like beta-barrel" evidence="4">
    <location>
        <begin position="2"/>
        <end position="99"/>
    </location>
</feature>
<evidence type="ECO:0000256" key="2">
    <source>
        <dbReference type="ARBA" id="ARBA00023136"/>
    </source>
</evidence>
<evidence type="ECO:0000313" key="5">
    <source>
        <dbReference type="EMBL" id="SEN70181.1"/>
    </source>
</evidence>
<dbReference type="InterPro" id="IPR036942">
    <property type="entry name" value="Beta-barrel_TonB_sf"/>
</dbReference>
<keyword evidence="3" id="KW-0998">Cell outer membrane</keyword>
<evidence type="ECO:0000259" key="4">
    <source>
        <dbReference type="Pfam" id="PF00593"/>
    </source>
</evidence>
<dbReference type="InterPro" id="IPR000531">
    <property type="entry name" value="Beta-barrel_TonB"/>
</dbReference>
<dbReference type="SUPFAM" id="SSF56935">
    <property type="entry name" value="Porins"/>
    <property type="match status" value="1"/>
</dbReference>
<dbReference type="EMBL" id="FOCI01000027">
    <property type="protein sequence ID" value="SEN70181.1"/>
    <property type="molecule type" value="Genomic_DNA"/>
</dbReference>
<dbReference type="STRING" id="245187.SAMN04488003_12715"/>
<keyword evidence="6" id="KW-1185">Reference proteome</keyword>
<dbReference type="AlphaFoldDB" id="A0A1H8IPC5"/>
<sequence length="101" mass="11104">MTTQRQAGLYFQDQIHWRDGWIGTVNLRHVVKTGQDGVAAFKRDDSETAYRVALARELANGLTPYMSVSSFFNPLLASPASSVIDPESGEQAEVGLTYAPE</sequence>